<protein>
    <submittedName>
        <fullName evidence="1">Uncharacterized protein</fullName>
    </submittedName>
</protein>
<evidence type="ECO:0000313" key="2">
    <source>
        <dbReference type="Proteomes" id="UP001150581"/>
    </source>
</evidence>
<dbReference type="EMBL" id="JANBPG010001830">
    <property type="protein sequence ID" value="KAJ1888103.1"/>
    <property type="molecule type" value="Genomic_DNA"/>
</dbReference>
<name>A0ACC1I7Q2_9FUNG</name>
<dbReference type="Proteomes" id="UP001150581">
    <property type="component" value="Unassembled WGS sequence"/>
</dbReference>
<keyword evidence="2" id="KW-1185">Reference proteome</keyword>
<comment type="caution">
    <text evidence="1">The sequence shown here is derived from an EMBL/GenBank/DDBJ whole genome shotgun (WGS) entry which is preliminary data.</text>
</comment>
<gene>
    <name evidence="1" type="ORF">LPJ66_008743</name>
</gene>
<accession>A0ACC1I7Q2</accession>
<reference evidence="1" key="1">
    <citation type="submission" date="2022-07" db="EMBL/GenBank/DDBJ databases">
        <title>Phylogenomic reconstructions and comparative analyses of Kickxellomycotina fungi.</title>
        <authorList>
            <person name="Reynolds N.K."/>
            <person name="Stajich J.E."/>
            <person name="Barry K."/>
            <person name="Grigoriev I.V."/>
            <person name="Crous P."/>
            <person name="Smith M.E."/>
        </authorList>
    </citation>
    <scope>NUCLEOTIDE SEQUENCE</scope>
    <source>
        <strain evidence="1">Benny 63K</strain>
    </source>
</reference>
<proteinExistence type="predicted"/>
<evidence type="ECO:0000313" key="1">
    <source>
        <dbReference type="EMBL" id="KAJ1888103.1"/>
    </source>
</evidence>
<sequence>MILGIGVDILSITRIQAIVGRGSKYAQRFSRRILCDQELEHYSSVEMAQMAGDTARVNFLAKRWCLKEALYKAAFPHQTLKWHDVCIQSVGPKPMASVRWDAQLAGAKTHVSLSHDHGLLVGYVVVELNRDSALV</sequence>
<organism evidence="1 2">
    <name type="scientific">Kickxella alabastrina</name>
    <dbReference type="NCBI Taxonomy" id="61397"/>
    <lineage>
        <taxon>Eukaryota</taxon>
        <taxon>Fungi</taxon>
        <taxon>Fungi incertae sedis</taxon>
        <taxon>Zoopagomycota</taxon>
        <taxon>Kickxellomycotina</taxon>
        <taxon>Kickxellomycetes</taxon>
        <taxon>Kickxellales</taxon>
        <taxon>Kickxellaceae</taxon>
        <taxon>Kickxella</taxon>
    </lineage>
</organism>